<feature type="transmembrane region" description="Helical" evidence="1">
    <location>
        <begin position="20"/>
        <end position="40"/>
    </location>
</feature>
<evidence type="ECO:0000313" key="3">
    <source>
        <dbReference type="Proteomes" id="UP000320338"/>
    </source>
</evidence>
<sequence length="119" mass="12657">MVPWPPASGWASPDGDRVVAGWVVGLLMCTPGSAVGRWIGRVGDLPSVRHRRRPIITGGESDCGHDTIVTVPARVSLEGGRTIGEPVVAVAMSTRVEPWGVDHPFELPKQGRSNVADQD</sequence>
<protein>
    <submittedName>
        <fullName evidence="2">Uncharacterized protein</fullName>
    </submittedName>
</protein>
<keyword evidence="1" id="KW-1133">Transmembrane helix</keyword>
<evidence type="ECO:0000256" key="1">
    <source>
        <dbReference type="SAM" id="Phobius"/>
    </source>
</evidence>
<keyword evidence="1" id="KW-0472">Membrane</keyword>
<reference evidence="2 3" key="1">
    <citation type="submission" date="2019-06" db="EMBL/GenBank/DDBJ databases">
        <title>Whole genome shotgun sequence of Pseudonocardia hydrocarbonoxydans NBRC 14498.</title>
        <authorList>
            <person name="Hosoyama A."/>
            <person name="Uohara A."/>
            <person name="Ohji S."/>
            <person name="Ichikawa N."/>
        </authorList>
    </citation>
    <scope>NUCLEOTIDE SEQUENCE [LARGE SCALE GENOMIC DNA]</scope>
    <source>
        <strain evidence="2 3">NBRC 14498</strain>
    </source>
</reference>
<dbReference type="AlphaFoldDB" id="A0A4Y3WU57"/>
<name>A0A4Y3WU57_9PSEU</name>
<keyword evidence="1" id="KW-0812">Transmembrane</keyword>
<gene>
    <name evidence="2" type="ORF">PHY01_46560</name>
</gene>
<evidence type="ECO:0000313" key="2">
    <source>
        <dbReference type="EMBL" id="GEC22373.1"/>
    </source>
</evidence>
<comment type="caution">
    <text evidence="2">The sequence shown here is derived from an EMBL/GenBank/DDBJ whole genome shotgun (WGS) entry which is preliminary data.</text>
</comment>
<proteinExistence type="predicted"/>
<dbReference type="Proteomes" id="UP000320338">
    <property type="component" value="Unassembled WGS sequence"/>
</dbReference>
<accession>A0A4Y3WU57</accession>
<keyword evidence="3" id="KW-1185">Reference proteome</keyword>
<dbReference type="EMBL" id="BJNG01000043">
    <property type="protein sequence ID" value="GEC22373.1"/>
    <property type="molecule type" value="Genomic_DNA"/>
</dbReference>
<organism evidence="2 3">
    <name type="scientific">Pseudonocardia hydrocarbonoxydans</name>
    <dbReference type="NCBI Taxonomy" id="76726"/>
    <lineage>
        <taxon>Bacteria</taxon>
        <taxon>Bacillati</taxon>
        <taxon>Actinomycetota</taxon>
        <taxon>Actinomycetes</taxon>
        <taxon>Pseudonocardiales</taxon>
        <taxon>Pseudonocardiaceae</taxon>
        <taxon>Pseudonocardia</taxon>
    </lineage>
</organism>